<dbReference type="PANTHER" id="PTHR46354:SF7">
    <property type="entry name" value="PROTEIN DOG1-LIKE 1"/>
    <property type="match status" value="1"/>
</dbReference>
<reference evidence="2" key="1">
    <citation type="submission" date="2022-04" db="EMBL/GenBank/DDBJ databases">
        <title>A functionally conserved STORR gene fusion in Papaver species that diverged 16.8 million years ago.</title>
        <authorList>
            <person name="Catania T."/>
        </authorList>
    </citation>
    <scope>NUCLEOTIDE SEQUENCE</scope>
    <source>
        <strain evidence="2">S-188037</strain>
    </source>
</reference>
<dbReference type="PROSITE" id="PS51806">
    <property type="entry name" value="DOG1"/>
    <property type="match status" value="1"/>
</dbReference>
<comment type="caution">
    <text evidence="2">The sequence shown here is derived from an EMBL/GenBank/DDBJ whole genome shotgun (WGS) entry which is preliminary data.</text>
</comment>
<organism evidence="2 3">
    <name type="scientific">Papaver atlanticum</name>
    <dbReference type="NCBI Taxonomy" id="357466"/>
    <lineage>
        <taxon>Eukaryota</taxon>
        <taxon>Viridiplantae</taxon>
        <taxon>Streptophyta</taxon>
        <taxon>Embryophyta</taxon>
        <taxon>Tracheophyta</taxon>
        <taxon>Spermatophyta</taxon>
        <taxon>Magnoliopsida</taxon>
        <taxon>Ranunculales</taxon>
        <taxon>Papaveraceae</taxon>
        <taxon>Papaveroideae</taxon>
        <taxon>Papaver</taxon>
    </lineage>
</organism>
<accession>A0AAD4XFX2</accession>
<dbReference type="InterPro" id="IPR051886">
    <property type="entry name" value="Seed_Dev/Stress_Resp_Reg"/>
</dbReference>
<evidence type="ECO:0000259" key="1">
    <source>
        <dbReference type="PROSITE" id="PS51806"/>
    </source>
</evidence>
<keyword evidence="3" id="KW-1185">Reference proteome</keyword>
<proteinExistence type="predicted"/>
<dbReference type="GO" id="GO:0006351">
    <property type="term" value="P:DNA-templated transcription"/>
    <property type="evidence" value="ECO:0007669"/>
    <property type="project" value="InterPro"/>
</dbReference>
<gene>
    <name evidence="2" type="ORF">MKW98_003926</name>
</gene>
<evidence type="ECO:0000313" key="2">
    <source>
        <dbReference type="EMBL" id="KAI3913447.1"/>
    </source>
</evidence>
<dbReference type="AlphaFoldDB" id="A0AAD4XFX2"/>
<dbReference type="InterPro" id="IPR025422">
    <property type="entry name" value="TGA_domain"/>
</dbReference>
<feature type="domain" description="DOG1" evidence="1">
    <location>
        <begin position="7"/>
        <end position="246"/>
    </location>
</feature>
<dbReference type="Proteomes" id="UP001202328">
    <property type="component" value="Unassembled WGS sequence"/>
</dbReference>
<dbReference type="GO" id="GO:0043565">
    <property type="term" value="F:sequence-specific DNA binding"/>
    <property type="evidence" value="ECO:0007669"/>
    <property type="project" value="InterPro"/>
</dbReference>
<evidence type="ECO:0000313" key="3">
    <source>
        <dbReference type="Proteomes" id="UP001202328"/>
    </source>
</evidence>
<protein>
    <recommendedName>
        <fullName evidence="1">DOG1 domain-containing protein</fullName>
    </recommendedName>
</protein>
<dbReference type="PANTHER" id="PTHR46354">
    <property type="entry name" value="DOG1 DOMAIN-CONTAINING PROTEIN"/>
    <property type="match status" value="1"/>
</dbReference>
<name>A0AAD4XFX2_9MAGN</name>
<dbReference type="Pfam" id="PF14144">
    <property type="entry name" value="DOG1"/>
    <property type="match status" value="1"/>
</dbReference>
<dbReference type="EMBL" id="JAJJMB010009474">
    <property type="protein sequence ID" value="KAI3913447.1"/>
    <property type="molecule type" value="Genomic_DNA"/>
</dbReference>
<sequence length="257" mass="29486">MASSSDQVQFREYYQNWMIEQQQLLEELLQVHNQNPNDEQDLFCIIEKLIKHFQDYTNRRAQHAVNEPSSVFLPTWCTSTENSYLWFGGCRPSLLIQLVYTLCGSQLESQLTENLQEVRTDNIGGLSADQLSLVSELQCRTTTEEERLSTNMVSLQENIADCPLTRLANNNSVDSDAESHIGQVKQALDSHSKDLSSMLIDSDKLRMNTLKELIGIFTPLQAVEFLIAGKKLHLCMHQWGQLRDHIPNMEEHDREGM</sequence>